<dbReference type="EMBL" id="BK015972">
    <property type="protein sequence ID" value="DAF87923.1"/>
    <property type="molecule type" value="Genomic_DNA"/>
</dbReference>
<keyword evidence="1" id="KW-1133">Transmembrane helix</keyword>
<reference evidence="2" key="1">
    <citation type="journal article" date="2021" name="Proc. Natl. Acad. Sci. U.S.A.">
        <title>A Catalog of Tens of Thousands of Viruses from Human Metagenomes Reveals Hidden Associations with Chronic Diseases.</title>
        <authorList>
            <person name="Tisza M.J."/>
            <person name="Buck C.B."/>
        </authorList>
    </citation>
    <scope>NUCLEOTIDE SEQUENCE</scope>
    <source>
        <strain evidence="2">CtwVE22</strain>
    </source>
</reference>
<protein>
    <submittedName>
        <fullName evidence="2">Uncharacterized protein</fullName>
    </submittedName>
</protein>
<feature type="transmembrane region" description="Helical" evidence="1">
    <location>
        <begin position="32"/>
        <end position="50"/>
    </location>
</feature>
<name>A0A8S5U0F3_9VIRU</name>
<accession>A0A8S5U0F3</accession>
<keyword evidence="1" id="KW-0812">Transmembrane</keyword>
<keyword evidence="1" id="KW-0472">Membrane</keyword>
<evidence type="ECO:0000256" key="1">
    <source>
        <dbReference type="SAM" id="Phobius"/>
    </source>
</evidence>
<sequence>MLYDVQNACYQLLKLLGCDLAAIDVIKTWKQFGVLCLEFVFACIMLFLLWKMLYNAMIRFFNPRR</sequence>
<evidence type="ECO:0000313" key="2">
    <source>
        <dbReference type="EMBL" id="DAF87923.1"/>
    </source>
</evidence>
<proteinExistence type="predicted"/>
<organism evidence="2">
    <name type="scientific">Inoviridae sp. ctwVE22</name>
    <dbReference type="NCBI Taxonomy" id="2825786"/>
    <lineage>
        <taxon>Viruses</taxon>
        <taxon>Monodnaviria</taxon>
        <taxon>Loebvirae</taxon>
        <taxon>Hofneiviricota</taxon>
        <taxon>Faserviricetes</taxon>
        <taxon>Tubulavirales</taxon>
        <taxon>Inoviridae</taxon>
    </lineage>
</organism>